<feature type="compositionally biased region" description="Basic and acidic residues" evidence="1">
    <location>
        <begin position="80"/>
        <end position="91"/>
    </location>
</feature>
<dbReference type="Proteomes" id="UP001501257">
    <property type="component" value="Unassembled WGS sequence"/>
</dbReference>
<dbReference type="EMBL" id="BAABLK010000085">
    <property type="protein sequence ID" value="GAA5228645.1"/>
    <property type="molecule type" value="Genomic_DNA"/>
</dbReference>
<comment type="caution">
    <text evidence="2">The sequence shown here is derived from an EMBL/GenBank/DDBJ whole genome shotgun (WGS) entry which is preliminary data.</text>
</comment>
<accession>A0ABP9TR27</accession>
<evidence type="ECO:0000256" key="1">
    <source>
        <dbReference type="SAM" id="MobiDB-lite"/>
    </source>
</evidence>
<gene>
    <name evidence="2" type="ORF">GCM10025778_31840</name>
</gene>
<dbReference type="RefSeq" id="WP_210100228.1">
    <property type="nucleotide sequence ID" value="NZ_BAABLK010000085.1"/>
</dbReference>
<sequence>MPAESQASRPKKSRRFTAPPQKVSTSNLLGVFELPHGAGRPSSRSSREPEASAHPDAHAKPALPGKAENHESAASVLEQRAAEDDPRRWGDGDDDLGDWMKSQRPPHWD</sequence>
<proteinExistence type="predicted"/>
<name>A0ABP9TR27_9MICC</name>
<reference evidence="3" key="1">
    <citation type="journal article" date="2019" name="Int. J. Syst. Evol. Microbiol.">
        <title>The Global Catalogue of Microorganisms (GCM) 10K type strain sequencing project: providing services to taxonomists for standard genome sequencing and annotation.</title>
        <authorList>
            <consortium name="The Broad Institute Genomics Platform"/>
            <consortium name="The Broad Institute Genome Sequencing Center for Infectious Disease"/>
            <person name="Wu L."/>
            <person name="Ma J."/>
        </authorList>
    </citation>
    <scope>NUCLEOTIDE SEQUENCE [LARGE SCALE GENOMIC DNA]</scope>
    <source>
        <strain evidence="3">JCM 18952</strain>
    </source>
</reference>
<feature type="compositionally biased region" description="Low complexity" evidence="1">
    <location>
        <begin position="35"/>
        <end position="44"/>
    </location>
</feature>
<feature type="compositionally biased region" description="Basic and acidic residues" evidence="1">
    <location>
        <begin position="45"/>
        <end position="59"/>
    </location>
</feature>
<evidence type="ECO:0000313" key="3">
    <source>
        <dbReference type="Proteomes" id="UP001501257"/>
    </source>
</evidence>
<feature type="region of interest" description="Disordered" evidence="1">
    <location>
        <begin position="1"/>
        <end position="109"/>
    </location>
</feature>
<organism evidence="2 3">
    <name type="scientific">Paeniglutamicibacter antarcticus</name>
    <dbReference type="NCBI Taxonomy" id="494023"/>
    <lineage>
        <taxon>Bacteria</taxon>
        <taxon>Bacillati</taxon>
        <taxon>Actinomycetota</taxon>
        <taxon>Actinomycetes</taxon>
        <taxon>Micrococcales</taxon>
        <taxon>Micrococcaceae</taxon>
        <taxon>Paeniglutamicibacter</taxon>
    </lineage>
</organism>
<protein>
    <submittedName>
        <fullName evidence="2">Uncharacterized protein</fullName>
    </submittedName>
</protein>
<keyword evidence="3" id="KW-1185">Reference proteome</keyword>
<evidence type="ECO:0000313" key="2">
    <source>
        <dbReference type="EMBL" id="GAA5228645.1"/>
    </source>
</evidence>